<protein>
    <submittedName>
        <fullName evidence="1">Type III-B CRISPR module-associated protein Cmr3</fullName>
    </submittedName>
</protein>
<dbReference type="EMBL" id="JAMXFA010000022">
    <property type="protein sequence ID" value="MCT7979355.1"/>
    <property type="molecule type" value="Genomic_DNA"/>
</dbReference>
<keyword evidence="2" id="KW-1185">Reference proteome</keyword>
<evidence type="ECO:0000313" key="1">
    <source>
        <dbReference type="EMBL" id="MCT7979355.1"/>
    </source>
</evidence>
<gene>
    <name evidence="1" type="ORF">NG792_16705</name>
</gene>
<dbReference type="RefSeq" id="WP_261236153.1">
    <property type="nucleotide sequence ID" value="NZ_JAMXFA010000022.1"/>
</dbReference>
<comment type="caution">
    <text evidence="1">The sequence shown here is derived from an EMBL/GenBank/DDBJ whole genome shotgun (WGS) entry which is preliminary data.</text>
</comment>
<dbReference type="InterPro" id="IPR019117">
    <property type="entry name" value="CRISPR-assoc_protein_Cmr3"/>
</dbReference>
<dbReference type="Proteomes" id="UP001525961">
    <property type="component" value="Unassembled WGS sequence"/>
</dbReference>
<evidence type="ECO:0000313" key="2">
    <source>
        <dbReference type="Proteomes" id="UP001525961"/>
    </source>
</evidence>
<proteinExistence type="predicted"/>
<organism evidence="1 2">
    <name type="scientific">Laspinema olomoucense D3b</name>
    <dbReference type="NCBI Taxonomy" id="2953688"/>
    <lineage>
        <taxon>Bacteria</taxon>
        <taxon>Bacillati</taxon>
        <taxon>Cyanobacteriota</taxon>
        <taxon>Cyanophyceae</taxon>
        <taxon>Oscillatoriophycideae</taxon>
        <taxon>Oscillatoriales</taxon>
        <taxon>Laspinemataceae</taxon>
        <taxon>Laspinema</taxon>
        <taxon>Laspinema olomoucense</taxon>
    </lineage>
</organism>
<sequence>MFQYLILIQPLGFLYGSAGRFLSPENLVGRSGTSFPPSAATLSGIFAAQWQTAAHKEKLENLQLAGPFWAEESDVQNFYVATPFNCLVKDQIIQHILTWQGEKWLLPSGEKPPNDKFSTGSWVGIKDWEHLQGKGEIKPKVKTKNPWKFLPHLHPRLRENERHVNTDAADHQGSLFLENAVQLDPETCLVYLSNEEIPEGWYRFGGEGHLVEIRCEAIAEPAKTLLAQPLQRSFALITPAIWGSNRLSYREPKVNRRNEWQSVWYGTDSNPKSMLTQRSQPMRFRLGNCKDGPPNQAKLLSRGRYAVPPGTVYIVDQPLNKTWQEWPKDWFPTEGYSFKRWGCGLSLSLDWAVSEPLT</sequence>
<accession>A0ABT2NDD3</accession>
<dbReference type="Pfam" id="PF09700">
    <property type="entry name" value="Cas_Cmr3"/>
    <property type="match status" value="1"/>
</dbReference>
<reference evidence="1 2" key="1">
    <citation type="journal article" date="2022" name="Front. Microbiol.">
        <title>High genomic differentiation and limited gene flow indicate recent cryptic speciation within the genus Laspinema (cyanobacteria).</title>
        <authorList>
            <person name="Stanojkovic A."/>
            <person name="Skoupy S."/>
            <person name="Skaloud P."/>
            <person name="Dvorak P."/>
        </authorList>
    </citation>
    <scope>NUCLEOTIDE SEQUENCE [LARGE SCALE GENOMIC DNA]</scope>
    <source>
        <strain evidence="1 2">D3b</strain>
    </source>
</reference>
<name>A0ABT2NDD3_9CYAN</name>